<name>A0A6A4M3S1_9ERIC</name>
<evidence type="ECO:0000313" key="2">
    <source>
        <dbReference type="EMBL" id="KAE9461417.1"/>
    </source>
</evidence>
<accession>A0A6A4M3S1</accession>
<keyword evidence="3" id="KW-1185">Reference proteome</keyword>
<dbReference type="AlphaFoldDB" id="A0A6A4M3S1"/>
<keyword evidence="1" id="KW-0732">Signal</keyword>
<comment type="caution">
    <text evidence="2">The sequence shown here is derived from an EMBL/GenBank/DDBJ whole genome shotgun (WGS) entry which is preliminary data.</text>
</comment>
<organism evidence="2 3">
    <name type="scientific">Rhododendron williamsianum</name>
    <dbReference type="NCBI Taxonomy" id="262921"/>
    <lineage>
        <taxon>Eukaryota</taxon>
        <taxon>Viridiplantae</taxon>
        <taxon>Streptophyta</taxon>
        <taxon>Embryophyta</taxon>
        <taxon>Tracheophyta</taxon>
        <taxon>Spermatophyta</taxon>
        <taxon>Magnoliopsida</taxon>
        <taxon>eudicotyledons</taxon>
        <taxon>Gunneridae</taxon>
        <taxon>Pentapetalae</taxon>
        <taxon>asterids</taxon>
        <taxon>Ericales</taxon>
        <taxon>Ericaceae</taxon>
        <taxon>Ericoideae</taxon>
        <taxon>Rhodoreae</taxon>
        <taxon>Rhododendron</taxon>
    </lineage>
</organism>
<sequence>MWFSLIPFLISLSLSLLPSQNSPSPTKTLPLLPKLYHHHFKTLSLSLPLSHFLFH</sequence>
<protein>
    <submittedName>
        <fullName evidence="2">Uncharacterized protein</fullName>
    </submittedName>
</protein>
<dbReference type="EMBL" id="QEFC01000975">
    <property type="protein sequence ID" value="KAE9461417.1"/>
    <property type="molecule type" value="Genomic_DNA"/>
</dbReference>
<evidence type="ECO:0000313" key="3">
    <source>
        <dbReference type="Proteomes" id="UP000428333"/>
    </source>
</evidence>
<feature type="chain" id="PRO_5025677521" evidence="1">
    <location>
        <begin position="16"/>
        <end position="55"/>
    </location>
</feature>
<feature type="signal peptide" evidence="1">
    <location>
        <begin position="1"/>
        <end position="15"/>
    </location>
</feature>
<proteinExistence type="predicted"/>
<evidence type="ECO:0000256" key="1">
    <source>
        <dbReference type="SAM" id="SignalP"/>
    </source>
</evidence>
<gene>
    <name evidence="2" type="ORF">C3L33_06694</name>
</gene>
<reference evidence="2 3" key="1">
    <citation type="journal article" date="2019" name="Genome Biol. Evol.">
        <title>The Rhododendron genome and chromosomal organization provide insight into shared whole-genome duplications across the heath family (Ericaceae).</title>
        <authorList>
            <person name="Soza V.L."/>
            <person name="Lindsley D."/>
            <person name="Waalkes A."/>
            <person name="Ramage E."/>
            <person name="Patwardhan R.P."/>
            <person name="Burton J.N."/>
            <person name="Adey A."/>
            <person name="Kumar A."/>
            <person name="Qiu R."/>
            <person name="Shendure J."/>
            <person name="Hall B."/>
        </authorList>
    </citation>
    <scope>NUCLEOTIDE SEQUENCE [LARGE SCALE GENOMIC DNA]</scope>
    <source>
        <strain evidence="2">RSF 1966-606</strain>
    </source>
</reference>
<dbReference type="Proteomes" id="UP000428333">
    <property type="component" value="Linkage Group LG04"/>
</dbReference>
<feature type="non-terminal residue" evidence="2">
    <location>
        <position position="1"/>
    </location>
</feature>